<dbReference type="Gene3D" id="6.10.250.2080">
    <property type="match status" value="1"/>
</dbReference>
<keyword evidence="9 13" id="KW-1133">Transmembrane helix</keyword>
<comment type="similarity">
    <text evidence="2 13">Belongs to the type III secretion exporter family.</text>
</comment>
<dbReference type="GeneID" id="45093278"/>
<dbReference type="Proteomes" id="UP000002705">
    <property type="component" value="Chromosome 1"/>
</dbReference>
<feature type="region of interest" description="Disordered" evidence="14">
    <location>
        <begin position="371"/>
        <end position="398"/>
    </location>
</feature>
<gene>
    <name evidence="13" type="primary">flhB</name>
    <name evidence="15" type="ordered locus">Bcep18194_A3370</name>
</gene>
<evidence type="ECO:0000256" key="9">
    <source>
        <dbReference type="ARBA" id="ARBA00022989"/>
    </source>
</evidence>
<accession>Q39KP4</accession>
<reference evidence="15" key="1">
    <citation type="submission" date="2009-01" db="EMBL/GenBank/DDBJ databases">
        <title>Complete sequence of chromosome 1 of Burkholderia sp. 383.</title>
        <authorList>
            <consortium name="US DOE Joint Genome Institute"/>
            <person name="Copeland A."/>
            <person name="Lucas S."/>
            <person name="Lapidus A."/>
            <person name="Barry K."/>
            <person name="Detter J.C."/>
            <person name="Glavina T."/>
            <person name="Hammon N."/>
            <person name="Israni S."/>
            <person name="Pitluck S."/>
            <person name="Chain P."/>
            <person name="Malfatti S."/>
            <person name="Shin M."/>
            <person name="Vergez L."/>
            <person name="Schmutz J."/>
            <person name="Larimer F."/>
            <person name="Land M."/>
            <person name="Kyrpides N."/>
            <person name="Lykidis A."/>
            <person name="Richardson P."/>
        </authorList>
    </citation>
    <scope>NUCLEOTIDE SEQUENCE</scope>
    <source>
        <strain evidence="15">383</strain>
    </source>
</reference>
<keyword evidence="4 13" id="KW-0813">Transport</keyword>
<feature type="compositionally biased region" description="Basic and acidic residues" evidence="14">
    <location>
        <begin position="7"/>
        <end position="26"/>
    </location>
</feature>
<evidence type="ECO:0000256" key="7">
    <source>
        <dbReference type="ARBA" id="ARBA00022795"/>
    </source>
</evidence>
<evidence type="ECO:0000256" key="11">
    <source>
        <dbReference type="ARBA" id="ARBA00023225"/>
    </source>
</evidence>
<evidence type="ECO:0000256" key="10">
    <source>
        <dbReference type="ARBA" id="ARBA00023136"/>
    </source>
</evidence>
<dbReference type="HOGENOM" id="CLU_041013_1_2_4"/>
<dbReference type="InterPro" id="IPR006136">
    <property type="entry name" value="FlhB"/>
</dbReference>
<keyword evidence="15" id="KW-0969">Cilium</keyword>
<keyword evidence="8 13" id="KW-0653">Protein transport</keyword>
<dbReference type="RefSeq" id="WP_011350607.1">
    <property type="nucleotide sequence ID" value="NC_007510.1"/>
</dbReference>
<comment type="function">
    <text evidence="12 13">Required for formation of the rod structure in the basal body of the flagellar apparatus. Together with FliI and FliH, may constitute the export apparatus of flagellin.</text>
</comment>
<evidence type="ECO:0000256" key="2">
    <source>
        <dbReference type="ARBA" id="ARBA00010690"/>
    </source>
</evidence>
<organism evidence="15 16">
    <name type="scientific">Burkholderia lata (strain ATCC 17760 / DSM 23089 / LMG 22485 / NCIMB 9086 / R18194 / 383)</name>
    <dbReference type="NCBI Taxonomy" id="482957"/>
    <lineage>
        <taxon>Bacteria</taxon>
        <taxon>Pseudomonadati</taxon>
        <taxon>Pseudomonadota</taxon>
        <taxon>Betaproteobacteria</taxon>
        <taxon>Burkholderiales</taxon>
        <taxon>Burkholderiaceae</taxon>
        <taxon>Burkholderia</taxon>
        <taxon>Burkholderia cepacia complex</taxon>
    </lineage>
</organism>
<keyword evidence="11 13" id="KW-1006">Bacterial flagellum protein export</keyword>
<dbReference type="GO" id="GO:0005886">
    <property type="term" value="C:plasma membrane"/>
    <property type="evidence" value="ECO:0007669"/>
    <property type="project" value="UniProtKB-SubCell"/>
</dbReference>
<dbReference type="EMBL" id="CP000151">
    <property type="protein sequence ID" value="ABB06972.1"/>
    <property type="molecule type" value="Genomic_DNA"/>
</dbReference>
<dbReference type="PRINTS" id="PR00950">
    <property type="entry name" value="TYPE3IMSPROT"/>
</dbReference>
<evidence type="ECO:0000256" key="8">
    <source>
        <dbReference type="ARBA" id="ARBA00022927"/>
    </source>
</evidence>
<dbReference type="MEROPS" id="N06.A01"/>
<keyword evidence="16" id="KW-1185">Reference proteome</keyword>
<name>Q39KP4_BURL3</name>
<keyword evidence="15" id="KW-0966">Cell projection</keyword>
<dbReference type="PANTHER" id="PTHR30531:SF12">
    <property type="entry name" value="FLAGELLAR BIOSYNTHETIC PROTEIN FLHB"/>
    <property type="match status" value="1"/>
</dbReference>
<evidence type="ECO:0000256" key="12">
    <source>
        <dbReference type="ARBA" id="ARBA00025078"/>
    </source>
</evidence>
<dbReference type="GO" id="GO:0044780">
    <property type="term" value="P:bacterial-type flagellum assembly"/>
    <property type="evidence" value="ECO:0007669"/>
    <property type="project" value="InterPro"/>
</dbReference>
<evidence type="ECO:0000256" key="5">
    <source>
        <dbReference type="ARBA" id="ARBA00022475"/>
    </source>
</evidence>
<dbReference type="SUPFAM" id="SSF160544">
    <property type="entry name" value="EscU C-terminal domain-like"/>
    <property type="match status" value="1"/>
</dbReference>
<evidence type="ECO:0000256" key="4">
    <source>
        <dbReference type="ARBA" id="ARBA00022448"/>
    </source>
</evidence>
<evidence type="ECO:0000313" key="16">
    <source>
        <dbReference type="Proteomes" id="UP000002705"/>
    </source>
</evidence>
<dbReference type="Gene3D" id="3.40.1690.10">
    <property type="entry name" value="secretion proteins EscU"/>
    <property type="match status" value="1"/>
</dbReference>
<evidence type="ECO:0000256" key="14">
    <source>
        <dbReference type="SAM" id="MobiDB-lite"/>
    </source>
</evidence>
<dbReference type="FunFam" id="3.40.1690.10:FF:000001">
    <property type="entry name" value="Flagellar biosynthetic protein FlhB"/>
    <property type="match status" value="1"/>
</dbReference>
<proteinExistence type="inferred from homology"/>
<feature type="transmembrane region" description="Helical" evidence="13">
    <location>
        <begin position="33"/>
        <end position="50"/>
    </location>
</feature>
<evidence type="ECO:0000256" key="13">
    <source>
        <dbReference type="RuleBase" id="RU364091"/>
    </source>
</evidence>
<feature type="region of interest" description="Disordered" evidence="14">
    <location>
        <begin position="1"/>
        <end position="26"/>
    </location>
</feature>
<dbReference type="InterPro" id="IPR006135">
    <property type="entry name" value="T3SS_substrate_exporter"/>
</dbReference>
<dbReference type="Pfam" id="PF01312">
    <property type="entry name" value="Bac_export_2"/>
    <property type="match status" value="1"/>
</dbReference>
<dbReference type="KEGG" id="bur:Bcep18194_A3370"/>
<evidence type="ECO:0000256" key="3">
    <source>
        <dbReference type="ARBA" id="ARBA00021622"/>
    </source>
</evidence>
<sequence>MADESDLDKTEAATPRRREKAREEGQVARSRELASFALLAAGFYGAWLLAGPSGGHLQAMLRGAFTFDRATAFDTNRMLSAAGSASLEGFAALLPILALTGVAALLAPMALGGWLISSKTFELKFDRLNPISGLGRIFSIQGPIQLGMSLAKTLVVGGIGGIAIWRSKDELLGLATQPLGVALPDALHLVAVCCGTTVAGMLVVAALDVPYQIWQYNKKLRMTKEEVKREHRENEGDPHVKGRIRQQQRAIARRRMMAAVPKADVVVTNPTHFAVALQYTDGEMRAPKVVAKGVNLVAARIRELAAEHNVPLLEAPPLARALYHNVELEREIPGSLYSAVAEVLAWVYQLKRFRSEGGAFPAMPVDLEVPADLDKGSSVSAEDEREEQDDTLGKGGVA</sequence>
<feature type="transmembrane region" description="Helical" evidence="13">
    <location>
        <begin position="90"/>
        <end position="117"/>
    </location>
</feature>
<dbReference type="GO" id="GO:0009306">
    <property type="term" value="P:protein secretion"/>
    <property type="evidence" value="ECO:0007669"/>
    <property type="project" value="InterPro"/>
</dbReference>
<feature type="compositionally biased region" description="Acidic residues" evidence="14">
    <location>
        <begin position="381"/>
        <end position="390"/>
    </location>
</feature>
<keyword evidence="7 13" id="KW-1005">Bacterial flagellum biogenesis</keyword>
<keyword evidence="15" id="KW-0282">Flagellum</keyword>
<dbReference type="NCBIfam" id="TIGR00328">
    <property type="entry name" value="flhB"/>
    <property type="match status" value="1"/>
</dbReference>
<comment type="subcellular location">
    <subcellularLocation>
        <location evidence="1">Cell membrane</location>
        <topology evidence="1">Multi-pass membrane protein</topology>
    </subcellularLocation>
</comment>
<protein>
    <recommendedName>
        <fullName evidence="3 13">Flagellar biosynthetic protein FlhB</fullName>
    </recommendedName>
</protein>
<dbReference type="PANTHER" id="PTHR30531">
    <property type="entry name" value="FLAGELLAR BIOSYNTHETIC PROTEIN FLHB"/>
    <property type="match status" value="1"/>
</dbReference>
<evidence type="ECO:0000256" key="1">
    <source>
        <dbReference type="ARBA" id="ARBA00004651"/>
    </source>
</evidence>
<evidence type="ECO:0000256" key="6">
    <source>
        <dbReference type="ARBA" id="ARBA00022692"/>
    </source>
</evidence>
<feature type="transmembrane region" description="Helical" evidence="13">
    <location>
        <begin position="146"/>
        <end position="166"/>
    </location>
</feature>
<keyword evidence="10 13" id="KW-0472">Membrane</keyword>
<dbReference type="InterPro" id="IPR029025">
    <property type="entry name" value="T3SS_substrate_exporter_C"/>
</dbReference>
<dbReference type="AlphaFoldDB" id="Q39KP4"/>
<keyword evidence="5 13" id="KW-1003">Cell membrane</keyword>
<evidence type="ECO:0000313" key="15">
    <source>
        <dbReference type="EMBL" id="ABB06972.1"/>
    </source>
</evidence>
<keyword evidence="6 13" id="KW-0812">Transmembrane</keyword>
<feature type="transmembrane region" description="Helical" evidence="13">
    <location>
        <begin position="186"/>
        <end position="211"/>
    </location>
</feature>
<dbReference type="PATRIC" id="fig|482957.22.peg.208"/>